<accession>A0A7Z0ECQ5</accession>
<reference evidence="1 2" key="1">
    <citation type="submission" date="2020-07" db="EMBL/GenBank/DDBJ databases">
        <title>Sequencing the genomes of 1000 actinobacteria strains.</title>
        <authorList>
            <person name="Klenk H.-P."/>
        </authorList>
    </citation>
    <scope>NUCLEOTIDE SEQUENCE [LARGE SCALE GENOMIC DNA]</scope>
    <source>
        <strain evidence="1 2">LI1</strain>
    </source>
</reference>
<evidence type="ECO:0000313" key="1">
    <source>
        <dbReference type="EMBL" id="NYJ19209.1"/>
    </source>
</evidence>
<keyword evidence="2" id="KW-1185">Reference proteome</keyword>
<organism evidence="1 2">
    <name type="scientific">Glaciibacter psychrotolerans</name>
    <dbReference type="NCBI Taxonomy" id="670054"/>
    <lineage>
        <taxon>Bacteria</taxon>
        <taxon>Bacillati</taxon>
        <taxon>Actinomycetota</taxon>
        <taxon>Actinomycetes</taxon>
        <taxon>Micrococcales</taxon>
        <taxon>Microbacteriaceae</taxon>
        <taxon>Glaciibacter</taxon>
    </lineage>
</organism>
<dbReference type="EMBL" id="JACCFM010000001">
    <property type="protein sequence ID" value="NYJ19209.1"/>
    <property type="molecule type" value="Genomic_DNA"/>
</dbReference>
<proteinExistence type="predicted"/>
<sequence>MAERSYPFVKPASQSTGYGTTTDAEYSAMMSKIVLSGVVGSSADSKLKPFGDSSGLFVKVPAGEAFTRGHFYTSDATITLPIDVGTSMPRLDAIVIRMQYGSINEARIYVKKGVPAATPVLPAITQDPPTASGTFELLLGSVAVAANSSLITAANVVDRRAFTGLRFDNLPGMPATFPPAIHNHDTQYYTQAQIDSKLMGRTMIIRTGVVDVPTLANNATTNVVFHHTGVIVYGFTVRGMQGTPLDNRLSIGQNVLNDLDGGFSVANRSGSSCPATQITWAVFVEDTR</sequence>
<dbReference type="Proteomes" id="UP000537260">
    <property type="component" value="Unassembled WGS sequence"/>
</dbReference>
<protein>
    <submittedName>
        <fullName evidence="1">Uncharacterized protein</fullName>
    </submittedName>
</protein>
<dbReference type="RefSeq" id="WP_179578009.1">
    <property type="nucleotide sequence ID" value="NZ_JACCFM010000001.1"/>
</dbReference>
<comment type="caution">
    <text evidence="1">The sequence shown here is derived from an EMBL/GenBank/DDBJ whole genome shotgun (WGS) entry which is preliminary data.</text>
</comment>
<gene>
    <name evidence="1" type="ORF">HNR05_001000</name>
</gene>
<name>A0A7Z0ECQ5_9MICO</name>
<evidence type="ECO:0000313" key="2">
    <source>
        <dbReference type="Proteomes" id="UP000537260"/>
    </source>
</evidence>
<dbReference type="AlphaFoldDB" id="A0A7Z0ECQ5"/>